<organism evidence="8 9">
    <name type="scientific">Alkalibacter saccharofermentans DSM 14828</name>
    <dbReference type="NCBI Taxonomy" id="1120975"/>
    <lineage>
        <taxon>Bacteria</taxon>
        <taxon>Bacillati</taxon>
        <taxon>Bacillota</taxon>
        <taxon>Clostridia</taxon>
        <taxon>Eubacteriales</taxon>
        <taxon>Eubacteriaceae</taxon>
        <taxon>Alkalibacter</taxon>
    </lineage>
</organism>
<dbReference type="SUPFAM" id="SSF53335">
    <property type="entry name" value="S-adenosyl-L-methionine-dependent methyltransferases"/>
    <property type="match status" value="1"/>
</dbReference>
<dbReference type="FunFam" id="1.10.150.170:FF:000001">
    <property type="entry name" value="Ribosomal RNA small subunit methyltransferase H"/>
    <property type="match status" value="1"/>
</dbReference>
<dbReference type="PANTHER" id="PTHR11265">
    <property type="entry name" value="S-ADENOSYL-METHYLTRANSFERASE MRAW"/>
    <property type="match status" value="1"/>
</dbReference>
<keyword evidence="4 7" id="KW-0489">Methyltransferase</keyword>
<dbReference type="AlphaFoldDB" id="A0A1M4UGY2"/>
<reference evidence="8 9" key="1">
    <citation type="submission" date="2016-11" db="EMBL/GenBank/DDBJ databases">
        <authorList>
            <person name="Jaros S."/>
            <person name="Januszkiewicz K."/>
            <person name="Wedrychowicz H."/>
        </authorList>
    </citation>
    <scope>NUCLEOTIDE SEQUENCE [LARGE SCALE GENOMIC DNA]</scope>
    <source>
        <strain evidence="8 9">DSM 14828</strain>
    </source>
</reference>
<dbReference type="InterPro" id="IPR023397">
    <property type="entry name" value="SAM-dep_MeTrfase_MraW_recog"/>
</dbReference>
<feature type="binding site" evidence="7">
    <location>
        <position position="101"/>
    </location>
    <ligand>
        <name>S-adenosyl-L-methionine</name>
        <dbReference type="ChEBI" id="CHEBI:59789"/>
    </ligand>
</feature>
<dbReference type="InterPro" id="IPR002903">
    <property type="entry name" value="RsmH"/>
</dbReference>
<dbReference type="RefSeq" id="WP_073269754.1">
    <property type="nucleotide sequence ID" value="NZ_FQTU01000003.1"/>
</dbReference>
<dbReference type="HAMAP" id="MF_01007">
    <property type="entry name" value="16SrRNA_methyltr_H"/>
    <property type="match status" value="1"/>
</dbReference>
<feature type="binding site" evidence="7">
    <location>
        <position position="80"/>
    </location>
    <ligand>
        <name>S-adenosyl-L-methionine</name>
        <dbReference type="ChEBI" id="CHEBI:59789"/>
    </ligand>
</feature>
<dbReference type="PANTHER" id="PTHR11265:SF0">
    <property type="entry name" value="12S RRNA N4-METHYLCYTIDINE METHYLTRANSFERASE"/>
    <property type="match status" value="1"/>
</dbReference>
<dbReference type="Pfam" id="PF01795">
    <property type="entry name" value="Methyltransf_5"/>
    <property type="match status" value="1"/>
</dbReference>
<gene>
    <name evidence="7" type="primary">rsmH</name>
    <name evidence="8" type="ORF">SAMN02746064_00763</name>
</gene>
<comment type="function">
    <text evidence="7">Specifically methylates the N4 position of cytidine in position 1402 (C1402) of 16S rRNA.</text>
</comment>
<keyword evidence="5 7" id="KW-0808">Transferase</keyword>
<dbReference type="Proteomes" id="UP000184251">
    <property type="component" value="Unassembled WGS sequence"/>
</dbReference>
<dbReference type="Gene3D" id="1.10.150.170">
    <property type="entry name" value="Putative methyltransferase TM0872, insert domain"/>
    <property type="match status" value="1"/>
</dbReference>
<evidence type="ECO:0000313" key="9">
    <source>
        <dbReference type="Proteomes" id="UP000184251"/>
    </source>
</evidence>
<keyword evidence="3 7" id="KW-0698">rRNA processing</keyword>
<keyword evidence="6 7" id="KW-0949">S-adenosyl-L-methionine</keyword>
<evidence type="ECO:0000256" key="3">
    <source>
        <dbReference type="ARBA" id="ARBA00022552"/>
    </source>
</evidence>
<accession>A0A1M4UGY2</accession>
<dbReference type="EMBL" id="FQTU01000003">
    <property type="protein sequence ID" value="SHE55820.1"/>
    <property type="molecule type" value="Genomic_DNA"/>
</dbReference>
<dbReference type="EC" id="2.1.1.199" evidence="7"/>
<keyword evidence="9" id="KW-1185">Reference proteome</keyword>
<evidence type="ECO:0000256" key="2">
    <source>
        <dbReference type="ARBA" id="ARBA00022490"/>
    </source>
</evidence>
<evidence type="ECO:0000256" key="6">
    <source>
        <dbReference type="ARBA" id="ARBA00022691"/>
    </source>
</evidence>
<feature type="binding site" evidence="7">
    <location>
        <position position="53"/>
    </location>
    <ligand>
        <name>S-adenosyl-L-methionine</name>
        <dbReference type="ChEBI" id="CHEBI:59789"/>
    </ligand>
</feature>
<feature type="binding site" evidence="7">
    <location>
        <begin position="33"/>
        <end position="35"/>
    </location>
    <ligand>
        <name>S-adenosyl-L-methionine</name>
        <dbReference type="ChEBI" id="CHEBI:59789"/>
    </ligand>
</feature>
<evidence type="ECO:0000256" key="1">
    <source>
        <dbReference type="ARBA" id="ARBA00010396"/>
    </source>
</evidence>
<dbReference type="GO" id="GO:0005737">
    <property type="term" value="C:cytoplasm"/>
    <property type="evidence" value="ECO:0007669"/>
    <property type="project" value="UniProtKB-SubCell"/>
</dbReference>
<keyword evidence="2 7" id="KW-0963">Cytoplasm</keyword>
<feature type="binding site" evidence="7">
    <location>
        <position position="108"/>
    </location>
    <ligand>
        <name>S-adenosyl-L-methionine</name>
        <dbReference type="ChEBI" id="CHEBI:59789"/>
    </ligand>
</feature>
<dbReference type="OrthoDB" id="9806637at2"/>
<dbReference type="PIRSF" id="PIRSF004486">
    <property type="entry name" value="MraW"/>
    <property type="match status" value="1"/>
</dbReference>
<sequence length="311" mass="35690">MELKHESVMLEECIENLNIKEDGIYVDCTLGGAGHSYEICKRLSEKGTLIGIDQDDYALARAKERLENFSCTRLYARSNFSDIKHVLETLNIHKVNGILMDLGVSSFQLDDKERGFSYNSDARLDMRMDKRNPISAWEVVNEYPQEKIFKIIKNYGEEKFAKRIATLIVSKRKEKPIDTTFQLSEIIKSAIPAKFRREGPHPARRTFQAVRIEVNNELGILNDSIEDSVECLDNGGRIAIITFHSLEDRIVKQKYREMNDPCTCPPDFPICQCGKIPKIKIITKKPMYPSEEEINNNARSRSAKLRVAEKI</sequence>
<dbReference type="NCBIfam" id="TIGR00006">
    <property type="entry name" value="16S rRNA (cytosine(1402)-N(4))-methyltransferase RsmH"/>
    <property type="match status" value="1"/>
</dbReference>
<evidence type="ECO:0000256" key="5">
    <source>
        <dbReference type="ARBA" id="ARBA00022679"/>
    </source>
</evidence>
<evidence type="ECO:0000256" key="4">
    <source>
        <dbReference type="ARBA" id="ARBA00022603"/>
    </source>
</evidence>
<dbReference type="STRING" id="1120975.SAMN02746064_00763"/>
<comment type="catalytic activity">
    <reaction evidence="7">
        <text>cytidine(1402) in 16S rRNA + S-adenosyl-L-methionine = N(4)-methylcytidine(1402) in 16S rRNA + S-adenosyl-L-homocysteine + H(+)</text>
        <dbReference type="Rhea" id="RHEA:42928"/>
        <dbReference type="Rhea" id="RHEA-COMP:10286"/>
        <dbReference type="Rhea" id="RHEA-COMP:10287"/>
        <dbReference type="ChEBI" id="CHEBI:15378"/>
        <dbReference type="ChEBI" id="CHEBI:57856"/>
        <dbReference type="ChEBI" id="CHEBI:59789"/>
        <dbReference type="ChEBI" id="CHEBI:74506"/>
        <dbReference type="ChEBI" id="CHEBI:82748"/>
        <dbReference type="EC" id="2.1.1.199"/>
    </reaction>
</comment>
<comment type="similarity">
    <text evidence="1 7">Belongs to the methyltransferase superfamily. RsmH family.</text>
</comment>
<protein>
    <recommendedName>
        <fullName evidence="7">Ribosomal RNA small subunit methyltransferase H</fullName>
        <ecNumber evidence="7">2.1.1.199</ecNumber>
    </recommendedName>
    <alternativeName>
        <fullName evidence="7">16S rRNA m(4)C1402 methyltransferase</fullName>
    </alternativeName>
    <alternativeName>
        <fullName evidence="7">rRNA (cytosine-N(4)-)-methyltransferase RsmH</fullName>
    </alternativeName>
</protein>
<dbReference type="GO" id="GO:0070475">
    <property type="term" value="P:rRNA base methylation"/>
    <property type="evidence" value="ECO:0007669"/>
    <property type="project" value="UniProtKB-UniRule"/>
</dbReference>
<evidence type="ECO:0000256" key="7">
    <source>
        <dbReference type="HAMAP-Rule" id="MF_01007"/>
    </source>
</evidence>
<dbReference type="SUPFAM" id="SSF81799">
    <property type="entry name" value="Putative methyltransferase TM0872, insert domain"/>
    <property type="match status" value="1"/>
</dbReference>
<name>A0A1M4UGY2_9FIRM</name>
<dbReference type="Gene3D" id="3.40.50.150">
    <property type="entry name" value="Vaccinia Virus protein VP39"/>
    <property type="match status" value="1"/>
</dbReference>
<proteinExistence type="inferred from homology"/>
<dbReference type="InterPro" id="IPR029063">
    <property type="entry name" value="SAM-dependent_MTases_sf"/>
</dbReference>
<dbReference type="GO" id="GO:0071424">
    <property type="term" value="F:rRNA (cytosine-N4-)-methyltransferase activity"/>
    <property type="evidence" value="ECO:0007669"/>
    <property type="project" value="UniProtKB-UniRule"/>
</dbReference>
<comment type="subcellular location">
    <subcellularLocation>
        <location evidence="7">Cytoplasm</location>
    </subcellularLocation>
</comment>
<evidence type="ECO:0000313" key="8">
    <source>
        <dbReference type="EMBL" id="SHE55820.1"/>
    </source>
</evidence>